<accession>D4LCQ5</accession>
<dbReference type="GeneID" id="83156002"/>
<keyword evidence="7" id="KW-0067">ATP-binding</keyword>
<dbReference type="InterPro" id="IPR003593">
    <property type="entry name" value="AAA+_ATPase"/>
</dbReference>
<feature type="domain" description="ABC transmembrane type-1" evidence="12">
    <location>
        <begin position="19"/>
        <end position="310"/>
    </location>
</feature>
<dbReference type="HOGENOM" id="CLU_000604_84_3_9"/>
<keyword evidence="6" id="KW-0788">Thiol protease</keyword>
<sequence>MFSLLRDIYRSDPRGFVRMVLLSVLVSLSGGVSVLLLVPLLQCFDIQSGSRWAVLNRFLPNVSGNVQLACILGVFVLAMVCKALLNRHVQLLHARLTQDYMTKLRLRLYGAVSQADWQHLIRFRRSDLLNLFHADCTRISNAAIQLVQGISLLMTAAVQIAIALVMNVPLTLFVLVSGGGFFLAFRPMMRRSKQCGQSIRSSALTFFAEIDDQISGMKEIRSYGIQQAQSKRFRDAAELYRANYLELTRLTALPAMIYTIGSAVLVALAFFFAQAFLSVSAGQLIVIVYIFSRLWPVYTSLQSILQNVMTAVPVHQAMEETVHTLSRSACIPQPETAPLTLHREIRLSDVSFAYEGADAPLMEHLELSVPACRVTALVGRSGAGKSTLVDLITGFLTPSAGQIRIDDTPLTPERMDAWRKCISYVPQEPLLLNGTVRENILRFHPELTEEQLIRALQRAQAWDFVQRLPQGMDTFVGDRGVRLSGGERQRIVLARALASNPALLVLDEATASLDYENECLIRQVLRNLDKHITVLLIAHRISTIRSADHIIVVESGKIQQQGSFAELLAHPDSYLARMLEME</sequence>
<gene>
    <name evidence="13" type="ordered locus">RUM_12690</name>
</gene>
<keyword evidence="9 10" id="KW-0472">Membrane</keyword>
<dbReference type="GO" id="GO:0008234">
    <property type="term" value="F:cysteine-type peptidase activity"/>
    <property type="evidence" value="ECO:0007669"/>
    <property type="project" value="UniProtKB-KW"/>
</dbReference>
<evidence type="ECO:0000256" key="8">
    <source>
        <dbReference type="ARBA" id="ARBA00022989"/>
    </source>
</evidence>
<dbReference type="SUPFAM" id="SSF52540">
    <property type="entry name" value="P-loop containing nucleoside triphosphate hydrolases"/>
    <property type="match status" value="1"/>
</dbReference>
<dbReference type="RefSeq" id="WP_015558307.1">
    <property type="nucleotide sequence ID" value="NC_021039.1"/>
</dbReference>
<feature type="transmembrane region" description="Helical" evidence="10">
    <location>
        <begin position="20"/>
        <end position="42"/>
    </location>
</feature>
<dbReference type="PANTHER" id="PTHR24221">
    <property type="entry name" value="ATP-BINDING CASSETTE SUB-FAMILY B"/>
    <property type="match status" value="1"/>
</dbReference>
<dbReference type="GO" id="GO:0034040">
    <property type="term" value="F:ATPase-coupled lipid transmembrane transporter activity"/>
    <property type="evidence" value="ECO:0007669"/>
    <property type="project" value="TreeGrafter"/>
</dbReference>
<feature type="transmembrane region" description="Helical" evidence="10">
    <location>
        <begin position="250"/>
        <end position="270"/>
    </location>
</feature>
<name>D4LCQ5_RUMC1</name>
<keyword evidence="14" id="KW-1185">Reference proteome</keyword>
<dbReference type="Pfam" id="PF00005">
    <property type="entry name" value="ABC_tran"/>
    <property type="match status" value="1"/>
</dbReference>
<evidence type="ECO:0000256" key="7">
    <source>
        <dbReference type="ARBA" id="ARBA00022840"/>
    </source>
</evidence>
<feature type="transmembrane region" description="Helical" evidence="10">
    <location>
        <begin position="62"/>
        <end position="85"/>
    </location>
</feature>
<dbReference type="EMBL" id="FP929052">
    <property type="protein sequence ID" value="CBL17400.1"/>
    <property type="molecule type" value="Genomic_DNA"/>
</dbReference>
<dbReference type="GO" id="GO:0005886">
    <property type="term" value="C:plasma membrane"/>
    <property type="evidence" value="ECO:0007669"/>
    <property type="project" value="UniProtKB-SubCell"/>
</dbReference>
<keyword evidence="5" id="KW-0547">Nucleotide-binding</keyword>
<dbReference type="AlphaFoldDB" id="D4LCQ5"/>
<dbReference type="SMART" id="SM00382">
    <property type="entry name" value="AAA"/>
    <property type="match status" value="1"/>
</dbReference>
<evidence type="ECO:0000256" key="6">
    <source>
        <dbReference type="ARBA" id="ARBA00022807"/>
    </source>
</evidence>
<dbReference type="PROSITE" id="PS50893">
    <property type="entry name" value="ABC_TRANSPORTER_2"/>
    <property type="match status" value="1"/>
</dbReference>
<evidence type="ECO:0000313" key="14">
    <source>
        <dbReference type="Proteomes" id="UP000007054"/>
    </source>
</evidence>
<dbReference type="STRING" id="213810.RUM_12690"/>
<dbReference type="InterPro" id="IPR003439">
    <property type="entry name" value="ABC_transporter-like_ATP-bd"/>
</dbReference>
<feature type="transmembrane region" description="Helical" evidence="10">
    <location>
        <begin position="142"/>
        <end position="162"/>
    </location>
</feature>
<dbReference type="PROSITE" id="PS50929">
    <property type="entry name" value="ABC_TM1F"/>
    <property type="match status" value="1"/>
</dbReference>
<protein>
    <submittedName>
        <fullName evidence="13">ABC-type multidrug transport system, ATPase and permease components</fullName>
    </submittedName>
</protein>
<evidence type="ECO:0000256" key="2">
    <source>
        <dbReference type="ARBA" id="ARBA00022448"/>
    </source>
</evidence>
<keyword evidence="3" id="KW-1003">Cell membrane</keyword>
<dbReference type="FunFam" id="3.40.50.300:FF:000299">
    <property type="entry name" value="ABC transporter ATP-binding protein/permease"/>
    <property type="match status" value="1"/>
</dbReference>
<keyword evidence="2" id="KW-0813">Transport</keyword>
<proteinExistence type="predicted"/>
<dbReference type="Pfam" id="PF00664">
    <property type="entry name" value="ABC_membrane"/>
    <property type="match status" value="1"/>
</dbReference>
<dbReference type="Gene3D" id="3.40.50.300">
    <property type="entry name" value="P-loop containing nucleotide triphosphate hydrolases"/>
    <property type="match status" value="1"/>
</dbReference>
<dbReference type="Proteomes" id="UP000007054">
    <property type="component" value="Chromosome"/>
</dbReference>
<keyword evidence="4 10" id="KW-0812">Transmembrane</keyword>
<dbReference type="PROSITE" id="PS00211">
    <property type="entry name" value="ABC_TRANSPORTER_1"/>
    <property type="match status" value="1"/>
</dbReference>
<comment type="subcellular location">
    <subcellularLocation>
        <location evidence="1">Cell membrane</location>
        <topology evidence="1">Multi-pass membrane protein</topology>
    </subcellularLocation>
</comment>
<evidence type="ECO:0000259" key="11">
    <source>
        <dbReference type="PROSITE" id="PS50893"/>
    </source>
</evidence>
<evidence type="ECO:0000256" key="9">
    <source>
        <dbReference type="ARBA" id="ARBA00023136"/>
    </source>
</evidence>
<dbReference type="SUPFAM" id="SSF90123">
    <property type="entry name" value="ABC transporter transmembrane region"/>
    <property type="match status" value="1"/>
</dbReference>
<dbReference type="InterPro" id="IPR011527">
    <property type="entry name" value="ABC1_TM_dom"/>
</dbReference>
<organism evidence="13 14">
    <name type="scientific">Ruminococcus champanellensis (strain DSM 18848 / JCM 17042 / KCTC 15320 / 18P13)</name>
    <dbReference type="NCBI Taxonomy" id="213810"/>
    <lineage>
        <taxon>Bacteria</taxon>
        <taxon>Bacillati</taxon>
        <taxon>Bacillota</taxon>
        <taxon>Clostridia</taxon>
        <taxon>Eubacteriales</taxon>
        <taxon>Oscillospiraceae</taxon>
        <taxon>Ruminococcus</taxon>
    </lineage>
</organism>
<keyword evidence="6" id="KW-0378">Hydrolase</keyword>
<reference evidence="13" key="2">
    <citation type="submission" date="2010-03" db="EMBL/GenBank/DDBJ databases">
        <authorList>
            <person name="Pajon A."/>
        </authorList>
    </citation>
    <scope>NUCLEOTIDE SEQUENCE</scope>
    <source>
        <strain evidence="13">Type strain: 18P13</strain>
    </source>
</reference>
<evidence type="ECO:0000259" key="12">
    <source>
        <dbReference type="PROSITE" id="PS50929"/>
    </source>
</evidence>
<dbReference type="GO" id="GO:0016887">
    <property type="term" value="F:ATP hydrolysis activity"/>
    <property type="evidence" value="ECO:0007669"/>
    <property type="project" value="InterPro"/>
</dbReference>
<dbReference type="GO" id="GO:0005524">
    <property type="term" value="F:ATP binding"/>
    <property type="evidence" value="ECO:0007669"/>
    <property type="project" value="UniProtKB-KW"/>
</dbReference>
<evidence type="ECO:0000313" key="13">
    <source>
        <dbReference type="EMBL" id="CBL17400.1"/>
    </source>
</evidence>
<evidence type="ECO:0000256" key="1">
    <source>
        <dbReference type="ARBA" id="ARBA00004651"/>
    </source>
</evidence>
<dbReference type="Gene3D" id="1.20.1560.10">
    <property type="entry name" value="ABC transporter type 1, transmembrane domain"/>
    <property type="match status" value="1"/>
</dbReference>
<dbReference type="GO" id="GO:0140359">
    <property type="term" value="F:ABC-type transporter activity"/>
    <property type="evidence" value="ECO:0007669"/>
    <property type="project" value="InterPro"/>
</dbReference>
<evidence type="ECO:0000256" key="4">
    <source>
        <dbReference type="ARBA" id="ARBA00022692"/>
    </source>
</evidence>
<dbReference type="PANTHER" id="PTHR24221:SF654">
    <property type="entry name" value="ATP-BINDING CASSETTE SUB-FAMILY B MEMBER 6"/>
    <property type="match status" value="1"/>
</dbReference>
<evidence type="ECO:0000256" key="5">
    <source>
        <dbReference type="ARBA" id="ARBA00022741"/>
    </source>
</evidence>
<evidence type="ECO:0000256" key="10">
    <source>
        <dbReference type="SAM" id="Phobius"/>
    </source>
</evidence>
<dbReference type="KEGG" id="rch:RUM_12690"/>
<keyword evidence="6" id="KW-0645">Protease</keyword>
<dbReference type="InterPro" id="IPR017871">
    <property type="entry name" value="ABC_transporter-like_CS"/>
</dbReference>
<dbReference type="InterPro" id="IPR036640">
    <property type="entry name" value="ABC1_TM_sf"/>
</dbReference>
<dbReference type="InterPro" id="IPR039421">
    <property type="entry name" value="Type_1_exporter"/>
</dbReference>
<reference evidence="13" key="1">
    <citation type="submission" date="2010-03" db="EMBL/GenBank/DDBJ databases">
        <title>The genome sequence of Ruminococcus sp. 18P13.</title>
        <authorList>
            <consortium name="metaHIT consortium -- http://www.metahit.eu/"/>
            <person name="Pajon A."/>
            <person name="Turner K."/>
            <person name="Parkhill J."/>
            <person name="Bernalier A."/>
        </authorList>
    </citation>
    <scope>NUCLEOTIDE SEQUENCE [LARGE SCALE GENOMIC DNA]</scope>
    <source>
        <strain evidence="13">Type strain: 18P13</strain>
    </source>
</reference>
<feature type="domain" description="ABC transporter" evidence="11">
    <location>
        <begin position="345"/>
        <end position="580"/>
    </location>
</feature>
<keyword evidence="8 10" id="KW-1133">Transmembrane helix</keyword>
<dbReference type="InterPro" id="IPR027417">
    <property type="entry name" value="P-loop_NTPase"/>
</dbReference>
<evidence type="ECO:0000256" key="3">
    <source>
        <dbReference type="ARBA" id="ARBA00022475"/>
    </source>
</evidence>
<dbReference type="PATRIC" id="fig|213810.4.peg.1164"/>
<feature type="transmembrane region" description="Helical" evidence="10">
    <location>
        <begin position="168"/>
        <end position="185"/>
    </location>
</feature>